<reference evidence="3 4" key="1">
    <citation type="journal article" date="2015" name="Int. J. Syst. Evol. Microbiol.">
        <title>Aestuariivita atlantica sp. nov., isolated from deep sea sediment of the Atlantic Ocean.</title>
        <authorList>
            <person name="Li G."/>
            <person name="Lai Q."/>
            <person name="Du Y."/>
            <person name="Liu X."/>
            <person name="Sun F."/>
            <person name="Shao Z."/>
        </authorList>
    </citation>
    <scope>NUCLEOTIDE SEQUENCE [LARGE SCALE GENOMIC DNA]</scope>
    <source>
        <strain evidence="3 4">22II-S11-z3</strain>
    </source>
</reference>
<dbReference type="Gene3D" id="2.40.30.170">
    <property type="match status" value="1"/>
</dbReference>
<evidence type="ECO:0000313" key="4">
    <source>
        <dbReference type="Proteomes" id="UP000036938"/>
    </source>
</evidence>
<proteinExistence type="predicted"/>
<dbReference type="RefSeq" id="WP_050531974.1">
    <property type="nucleotide sequence ID" value="NZ_AQQZ01000008.1"/>
</dbReference>
<protein>
    <submittedName>
        <fullName evidence="3">Hemolysin D</fullName>
    </submittedName>
</protein>
<dbReference type="AlphaFoldDB" id="A0A0L1JLJ3"/>
<feature type="coiled-coil region" evidence="1">
    <location>
        <begin position="119"/>
        <end position="170"/>
    </location>
</feature>
<comment type="caution">
    <text evidence="3">The sequence shown here is derived from an EMBL/GenBank/DDBJ whole genome shotgun (WGS) entry which is preliminary data.</text>
</comment>
<evidence type="ECO:0000313" key="3">
    <source>
        <dbReference type="EMBL" id="KNG92587.1"/>
    </source>
</evidence>
<dbReference type="InterPro" id="IPR058625">
    <property type="entry name" value="MdtA-like_BSH"/>
</dbReference>
<dbReference type="Pfam" id="PF25917">
    <property type="entry name" value="BSH_RND"/>
    <property type="match status" value="1"/>
</dbReference>
<feature type="domain" description="Multidrug resistance protein MdtA-like barrel-sandwich hybrid" evidence="2">
    <location>
        <begin position="76"/>
        <end position="255"/>
    </location>
</feature>
<dbReference type="OrthoDB" id="7626141at2"/>
<dbReference type="Gene3D" id="1.10.287.470">
    <property type="entry name" value="Helix hairpin bin"/>
    <property type="match status" value="1"/>
</dbReference>
<dbReference type="PANTHER" id="PTHR30469">
    <property type="entry name" value="MULTIDRUG RESISTANCE PROTEIN MDTA"/>
    <property type="match status" value="1"/>
</dbReference>
<dbReference type="SUPFAM" id="SSF111369">
    <property type="entry name" value="HlyD-like secretion proteins"/>
    <property type="match status" value="2"/>
</dbReference>
<accession>A0A0L1JLJ3</accession>
<keyword evidence="4" id="KW-1185">Reference proteome</keyword>
<dbReference type="PANTHER" id="PTHR30469:SF15">
    <property type="entry name" value="HLYD FAMILY OF SECRETION PROTEINS"/>
    <property type="match status" value="1"/>
</dbReference>
<dbReference type="GO" id="GO:0015562">
    <property type="term" value="F:efflux transmembrane transporter activity"/>
    <property type="evidence" value="ECO:0007669"/>
    <property type="project" value="TreeGrafter"/>
</dbReference>
<name>A0A0L1JLJ3_9RHOB</name>
<gene>
    <name evidence="3" type="ORF">ATO11_16310</name>
</gene>
<feature type="coiled-coil region" evidence="1">
    <location>
        <begin position="199"/>
        <end position="233"/>
    </location>
</feature>
<dbReference type="Gene3D" id="2.40.50.100">
    <property type="match status" value="1"/>
</dbReference>
<dbReference type="EMBL" id="AQQZ01000008">
    <property type="protein sequence ID" value="KNG92587.1"/>
    <property type="molecule type" value="Genomic_DNA"/>
</dbReference>
<dbReference type="PATRIC" id="fig|1317121.7.peg.3991"/>
<dbReference type="STRING" id="1317121.ATO11_16310"/>
<organism evidence="3 4">
    <name type="scientific">Pseudaestuariivita atlantica</name>
    <dbReference type="NCBI Taxonomy" id="1317121"/>
    <lineage>
        <taxon>Bacteria</taxon>
        <taxon>Pseudomonadati</taxon>
        <taxon>Pseudomonadota</taxon>
        <taxon>Alphaproteobacteria</taxon>
        <taxon>Rhodobacterales</taxon>
        <taxon>Paracoccaceae</taxon>
        <taxon>Pseudaestuariivita</taxon>
    </lineage>
</organism>
<sequence length="489" mass="52224">MRFLRHSLTGLFLVSLTLGLLVWAGTMVSGALQERMAREGRAAEPRERVFAVNVTTATPQTITPELQTFGEVQARRTLDVRAAAGGTVVALSDNFVEGGQVAAGEVLVQIDPKDAELALERVAADLSDAEAEVREAERALALARDELGAAEEQEELRAKALDRQNQLTTRGVGTAANQEAAELALSTARQSVLTRRQALAQAEARVNQAATRLARTRIAEAEAQRRIDDLQIRARFDGTLTGVSLVEGGLVSANTLLGQLIDAGALEVAFRVSTAQYARLLDDAGRLGSAPVRVTLDVFGTDLEATGTLSRDSAAVGEGQTGRQVFARLDAAPGFKPGDFVTVVVDEPELDRVVRLPASALNAADEVLVLGDDSRLEAMPVTLLRRQGDDVLVRAPELAGRQAVNERTPVLGAGIRVRAIERGADGEAPAVPDAPAMVELTEERRAKLLAFVEGNQRMPAEVKERILGQLAQPQVPARVVERLESRMGS</sequence>
<evidence type="ECO:0000256" key="1">
    <source>
        <dbReference type="SAM" id="Coils"/>
    </source>
</evidence>
<dbReference type="GO" id="GO:1990281">
    <property type="term" value="C:efflux pump complex"/>
    <property type="evidence" value="ECO:0007669"/>
    <property type="project" value="TreeGrafter"/>
</dbReference>
<keyword evidence="1" id="KW-0175">Coiled coil</keyword>
<evidence type="ECO:0000259" key="2">
    <source>
        <dbReference type="Pfam" id="PF25917"/>
    </source>
</evidence>
<dbReference type="Proteomes" id="UP000036938">
    <property type="component" value="Unassembled WGS sequence"/>
</dbReference>